<proteinExistence type="predicted"/>
<evidence type="ECO:0000313" key="2">
    <source>
        <dbReference type="EMBL" id="CAD5219784.1"/>
    </source>
</evidence>
<dbReference type="EMBL" id="CAJFCW020000004">
    <property type="protein sequence ID" value="CAG9112875.1"/>
    <property type="molecule type" value="Genomic_DNA"/>
</dbReference>
<organism evidence="2 3">
    <name type="scientific">Bursaphelenchus okinawaensis</name>
    <dbReference type="NCBI Taxonomy" id="465554"/>
    <lineage>
        <taxon>Eukaryota</taxon>
        <taxon>Metazoa</taxon>
        <taxon>Ecdysozoa</taxon>
        <taxon>Nematoda</taxon>
        <taxon>Chromadorea</taxon>
        <taxon>Rhabditida</taxon>
        <taxon>Tylenchina</taxon>
        <taxon>Tylenchomorpha</taxon>
        <taxon>Aphelenchoidea</taxon>
        <taxon>Aphelenchoididae</taxon>
        <taxon>Bursaphelenchus</taxon>
    </lineage>
</organism>
<protein>
    <submittedName>
        <fullName evidence="2">Uncharacterized protein</fullName>
    </submittedName>
</protein>
<dbReference type="EMBL" id="CAJFDH010000004">
    <property type="protein sequence ID" value="CAD5219784.1"/>
    <property type="molecule type" value="Genomic_DNA"/>
</dbReference>
<keyword evidence="3" id="KW-1185">Reference proteome</keyword>
<evidence type="ECO:0000313" key="3">
    <source>
        <dbReference type="Proteomes" id="UP000614601"/>
    </source>
</evidence>
<sequence length="580" mass="67625">MLLVYSIIFYSLLLRVESVLDCIDYWNTHISNFTSDSAFYLPCPTDTPSIDGVDGEELLLTIASKVVCEQSDDEYEVINSSQKYYRGSDTQHALLKYCAEQSEDDDRLVLYEIKYEMGNPISILSLTRSFRREKLPKLPVFKQLPHINLKLSSDFFYPFSCSSGYSLSYSKLFLLLMRFCVPKTIATYRGGGMGGQPTKLRKICQKVIMPRSQRRSYYRRGYHKIDPDIEYEFSTDRTKNVPPDRQILIEMDTNDYSESNRTVNEIQQMKLAFEEKLTVIRHTLDELEQDHNRKLDHCANASYHLCRPKHEIPSIRGNPKLEECRLRNALIQEKLNHCKEYLKNYDALMKQEKKEFGENPDTFVRKLLFKTAKKQLRKDQLSDAIDTFHQLIKATNGQLCAEEMWVVFEVCNQKCDQLFEFYERMSHAVKTPECENSEYIMKDLWMAMVEDLRLECSEMFDLVLKVTVEVAEPLNESCLVEKLKYLLAAKVSAQWLEMTSIDHIEYDDIKDMFFDSLNKCIDAYLALRSPDQDSAKATKALNHCIKQFHTRYTTIAGSKKLMRAMDKVSIFSKLDCLSLL</sequence>
<gene>
    <name evidence="2" type="ORF">BOKJ2_LOCUS8617</name>
</gene>
<dbReference type="AlphaFoldDB" id="A0A811KWF9"/>
<keyword evidence="1" id="KW-0732">Signal</keyword>
<comment type="caution">
    <text evidence="2">The sequence shown here is derived from an EMBL/GenBank/DDBJ whole genome shotgun (WGS) entry which is preliminary data.</text>
</comment>
<accession>A0A811KWF9</accession>
<dbReference type="Proteomes" id="UP000614601">
    <property type="component" value="Unassembled WGS sequence"/>
</dbReference>
<dbReference type="OrthoDB" id="5807207at2759"/>
<evidence type="ECO:0000256" key="1">
    <source>
        <dbReference type="SAM" id="SignalP"/>
    </source>
</evidence>
<feature type="chain" id="PRO_5036221175" evidence="1">
    <location>
        <begin position="19"/>
        <end position="580"/>
    </location>
</feature>
<reference evidence="2" key="1">
    <citation type="submission" date="2020-09" db="EMBL/GenBank/DDBJ databases">
        <authorList>
            <person name="Kikuchi T."/>
        </authorList>
    </citation>
    <scope>NUCLEOTIDE SEQUENCE</scope>
    <source>
        <strain evidence="2">SH1</strain>
    </source>
</reference>
<dbReference type="Proteomes" id="UP000783686">
    <property type="component" value="Unassembled WGS sequence"/>
</dbReference>
<feature type="signal peptide" evidence="1">
    <location>
        <begin position="1"/>
        <end position="18"/>
    </location>
</feature>
<name>A0A811KWF9_9BILA</name>